<evidence type="ECO:0000313" key="5">
    <source>
        <dbReference type="EMBL" id="ANJ67470.1"/>
    </source>
</evidence>
<dbReference type="KEGG" id="haz:A9404_08795"/>
<accession>A0A191ZHX8</accession>
<dbReference type="PANTHER" id="PTHR21666:SF270">
    <property type="entry name" value="MUREIN HYDROLASE ACTIVATOR ENVC"/>
    <property type="match status" value="1"/>
</dbReference>
<dbReference type="CDD" id="cd12797">
    <property type="entry name" value="M23_peptidase"/>
    <property type="match status" value="1"/>
</dbReference>
<protein>
    <recommendedName>
        <fullName evidence="4">M23ase beta-sheet core domain-containing protein</fullName>
    </recommendedName>
</protein>
<sequence length="410" mass="44882">MKRRPVYFLLLLFLMLAPPASQATDPAHQLNRAIDQQKSELNVTRAKQDQLRQELRATQAQLSDTEQAQNTLEDRISGIEEKIEQLEATQKALASQVEGLRPQIADNLRLAYSLGDQATLGTLLAHTDALTTERNLHYIRALLNAALTKMGQLKQAEQEQQANKAALKANHEALVTAHEALSKTLDQRKKQQAEQNALLTKISQQVDQQSQHLAALLRQKRALDAQIARLNAAAAEEARARAARRAEAAKQARADHARSSNSADDDQEVSGDDRPAAPGSPGAIPVRGKVIRGYGAPIAEGDMRAQGILFAAPATAAFRAVAAGKVVFADSMRGWGNLVILRHPNGYLSLYAHASELRVHTGMRVSRGTELGLCGQIEGRETGLYFEVRRGNDTINPQRWSAYRTASKQP</sequence>
<dbReference type="PANTHER" id="PTHR21666">
    <property type="entry name" value="PEPTIDASE-RELATED"/>
    <property type="match status" value="1"/>
</dbReference>
<dbReference type="InterPro" id="IPR016047">
    <property type="entry name" value="M23ase_b-sheet_dom"/>
</dbReference>
<dbReference type="GO" id="GO:0004222">
    <property type="term" value="F:metalloendopeptidase activity"/>
    <property type="evidence" value="ECO:0007669"/>
    <property type="project" value="TreeGrafter"/>
</dbReference>
<dbReference type="Gene3D" id="2.70.70.10">
    <property type="entry name" value="Glucose Permease (Domain IIA)"/>
    <property type="match status" value="1"/>
</dbReference>
<dbReference type="Proteomes" id="UP000078596">
    <property type="component" value="Chromosome"/>
</dbReference>
<feature type="coiled-coil region" evidence="1">
    <location>
        <begin position="27"/>
        <end position="96"/>
    </location>
</feature>
<dbReference type="RefSeq" id="WP_066100402.1">
    <property type="nucleotide sequence ID" value="NZ_CP016027.1"/>
</dbReference>
<evidence type="ECO:0000256" key="2">
    <source>
        <dbReference type="SAM" id="MobiDB-lite"/>
    </source>
</evidence>
<feature type="region of interest" description="Disordered" evidence="2">
    <location>
        <begin position="243"/>
        <end position="284"/>
    </location>
</feature>
<proteinExistence type="predicted"/>
<evidence type="ECO:0000256" key="3">
    <source>
        <dbReference type="SAM" id="SignalP"/>
    </source>
</evidence>
<reference evidence="5 6" key="1">
    <citation type="submission" date="2016-06" db="EMBL/GenBank/DDBJ databases">
        <title>Insight into the functional genes involving in sulfur oxidation in Pearl River water.</title>
        <authorList>
            <person name="Luo J."/>
            <person name="Tan X."/>
            <person name="Lin W."/>
        </authorList>
    </citation>
    <scope>NUCLEOTIDE SEQUENCE [LARGE SCALE GENOMIC DNA]</scope>
    <source>
        <strain evidence="5 6">LS2</strain>
    </source>
</reference>
<dbReference type="InterPro" id="IPR011055">
    <property type="entry name" value="Dup_hybrid_motif"/>
</dbReference>
<evidence type="ECO:0000259" key="4">
    <source>
        <dbReference type="Pfam" id="PF01551"/>
    </source>
</evidence>
<dbReference type="STRING" id="1860122.A9404_08795"/>
<dbReference type="EMBL" id="CP016027">
    <property type="protein sequence ID" value="ANJ67470.1"/>
    <property type="molecule type" value="Genomic_DNA"/>
</dbReference>
<keyword evidence="6" id="KW-1185">Reference proteome</keyword>
<dbReference type="Pfam" id="PF01551">
    <property type="entry name" value="Peptidase_M23"/>
    <property type="match status" value="1"/>
</dbReference>
<keyword evidence="1" id="KW-0175">Coiled coil</keyword>
<keyword evidence="3" id="KW-0732">Signal</keyword>
<evidence type="ECO:0000256" key="1">
    <source>
        <dbReference type="SAM" id="Coils"/>
    </source>
</evidence>
<name>A0A191ZHX8_9GAMM</name>
<feature type="compositionally biased region" description="Basic and acidic residues" evidence="2">
    <location>
        <begin position="243"/>
        <end position="258"/>
    </location>
</feature>
<dbReference type="AlphaFoldDB" id="A0A191ZHX8"/>
<feature type="chain" id="PRO_5008250402" description="M23ase beta-sheet core domain-containing protein" evidence="3">
    <location>
        <begin position="24"/>
        <end position="410"/>
    </location>
</feature>
<dbReference type="Gene3D" id="6.10.250.3150">
    <property type="match status" value="1"/>
</dbReference>
<gene>
    <name evidence="5" type="ORF">A9404_08795</name>
</gene>
<evidence type="ECO:0000313" key="6">
    <source>
        <dbReference type="Proteomes" id="UP000078596"/>
    </source>
</evidence>
<feature type="domain" description="M23ase beta-sheet core" evidence="4">
    <location>
        <begin position="306"/>
        <end position="397"/>
    </location>
</feature>
<feature type="signal peptide" evidence="3">
    <location>
        <begin position="1"/>
        <end position="23"/>
    </location>
</feature>
<dbReference type="SUPFAM" id="SSF51261">
    <property type="entry name" value="Duplicated hybrid motif"/>
    <property type="match status" value="1"/>
</dbReference>
<dbReference type="InterPro" id="IPR050570">
    <property type="entry name" value="Cell_wall_metabolism_enzyme"/>
</dbReference>
<organism evidence="5 6">
    <name type="scientific">Halothiobacillus diazotrophicus</name>
    <dbReference type="NCBI Taxonomy" id="1860122"/>
    <lineage>
        <taxon>Bacteria</taxon>
        <taxon>Pseudomonadati</taxon>
        <taxon>Pseudomonadota</taxon>
        <taxon>Gammaproteobacteria</taxon>
        <taxon>Chromatiales</taxon>
        <taxon>Halothiobacillaceae</taxon>
        <taxon>Halothiobacillus</taxon>
    </lineage>
</organism>